<evidence type="ECO:0000256" key="5">
    <source>
        <dbReference type="ARBA" id="ARBA00022679"/>
    </source>
</evidence>
<reference evidence="10 11" key="1">
    <citation type="submission" date="2016-12" db="EMBL/GenBank/DDBJ databases">
        <title>The whole genome sequencing and assembly of Bacillus cohnii DSM 6307T strain.</title>
        <authorList>
            <person name="Lee Y.-J."/>
            <person name="Yi H."/>
            <person name="Bahn Y.-S."/>
            <person name="Kim J.F."/>
            <person name="Lee D.-W."/>
        </authorList>
    </citation>
    <scope>NUCLEOTIDE SEQUENCE [LARGE SCALE GENOMIC DNA]</scope>
    <source>
        <strain evidence="10 11">DSM 6307</strain>
    </source>
</reference>
<dbReference type="Gene3D" id="3.90.550.10">
    <property type="entry name" value="Spore Coat Polysaccharide Biosynthesis Protein SpsA, Chain A"/>
    <property type="match status" value="1"/>
</dbReference>
<accession>A0A223KV66</accession>
<proteinExistence type="inferred from homology"/>
<dbReference type="NCBIfam" id="TIGR01099">
    <property type="entry name" value="galU"/>
    <property type="match status" value="1"/>
</dbReference>
<dbReference type="FunFam" id="3.90.550.10:FF:000045">
    <property type="entry name" value="UTP--glucose-1-phosphate uridylyltransferase"/>
    <property type="match status" value="1"/>
</dbReference>
<dbReference type="GO" id="GO:0003983">
    <property type="term" value="F:UTP:glucose-1-phosphate uridylyltransferase activity"/>
    <property type="evidence" value="ECO:0007669"/>
    <property type="project" value="UniProtKB-EC"/>
</dbReference>
<evidence type="ECO:0000256" key="6">
    <source>
        <dbReference type="ARBA" id="ARBA00022695"/>
    </source>
</evidence>
<dbReference type="EC" id="2.7.7.9" evidence="4 8"/>
<evidence type="ECO:0000259" key="9">
    <source>
        <dbReference type="Pfam" id="PF00483"/>
    </source>
</evidence>
<dbReference type="GO" id="GO:0006011">
    <property type="term" value="P:UDP-alpha-D-glucose metabolic process"/>
    <property type="evidence" value="ECO:0007669"/>
    <property type="project" value="InterPro"/>
</dbReference>
<dbReference type="Proteomes" id="UP000215224">
    <property type="component" value="Chromosome"/>
</dbReference>
<dbReference type="KEGG" id="bcoh:BC6307_19855"/>
<protein>
    <recommendedName>
        <fullName evidence="4 8">UTP--glucose-1-phosphate uridylyltransferase</fullName>
        <ecNumber evidence="4 8">2.7.7.9</ecNumber>
    </recommendedName>
    <alternativeName>
        <fullName evidence="8">UDP-glucose pyrophosphorylase</fullName>
    </alternativeName>
</protein>
<dbReference type="InterPro" id="IPR005771">
    <property type="entry name" value="GalU_uridylyltTrfase_bac/arc"/>
</dbReference>
<evidence type="ECO:0000256" key="3">
    <source>
        <dbReference type="ARBA" id="ARBA00006890"/>
    </source>
</evidence>
<dbReference type="InterPro" id="IPR005835">
    <property type="entry name" value="NTP_transferase_dom"/>
</dbReference>
<comment type="pathway">
    <text evidence="2">Lipid metabolism.</text>
</comment>
<keyword evidence="11" id="KW-1185">Reference proteome</keyword>
<comment type="pathway">
    <text evidence="1">Glycolipid metabolism; diglucosyl-diacylglycerol biosynthesis.</text>
</comment>
<comment type="catalytic activity">
    <reaction evidence="7 8">
        <text>alpha-D-glucose 1-phosphate + UTP + H(+) = UDP-alpha-D-glucose + diphosphate</text>
        <dbReference type="Rhea" id="RHEA:19889"/>
        <dbReference type="ChEBI" id="CHEBI:15378"/>
        <dbReference type="ChEBI" id="CHEBI:33019"/>
        <dbReference type="ChEBI" id="CHEBI:46398"/>
        <dbReference type="ChEBI" id="CHEBI:58601"/>
        <dbReference type="ChEBI" id="CHEBI:58885"/>
        <dbReference type="EC" id="2.7.7.9"/>
    </reaction>
</comment>
<evidence type="ECO:0000256" key="1">
    <source>
        <dbReference type="ARBA" id="ARBA00005164"/>
    </source>
</evidence>
<dbReference type="PANTHER" id="PTHR43197:SF1">
    <property type="entry name" value="UTP--GLUCOSE-1-PHOSPHATE URIDYLYLTRANSFERASE"/>
    <property type="match status" value="1"/>
</dbReference>
<dbReference type="CDD" id="cd02541">
    <property type="entry name" value="UGPase_prokaryotic"/>
    <property type="match status" value="1"/>
</dbReference>
<keyword evidence="5 8" id="KW-0808">Transferase</keyword>
<evidence type="ECO:0000313" key="10">
    <source>
        <dbReference type="EMBL" id="AST93356.1"/>
    </source>
</evidence>
<dbReference type="STRING" id="1314751.GCA_001591425_04254"/>
<sequence>MTIKKVIIPAAGLGTRFLPATKAQPKEMLPIVDKPTIQYIVEEAVQSGIEDIIIVSGRGKRAIEDHFDKSYELEETLLKKEKYEILHEIQGISELANIHYIRQKEPLGLGHAIWCARKFIGNDPFGVMLGDDIVKGDTPCLKQLIDVYDQFGSSVVGIQGVPEKEVSKYGIVAPKGDEIAEDVVKIAGLVEKPNVAEAPSNFAIMGRYVLTADIFDILEKTPKGSGGEIQLTDAINSLNGIQQVLAYQFSGTRYDVGDKFGFVKATIDFSLDREDLRDEVVQYLQTLQYQNYKTKA</sequence>
<dbReference type="PANTHER" id="PTHR43197">
    <property type="entry name" value="UTP--GLUCOSE-1-PHOSPHATE URIDYLYLTRANSFERASE"/>
    <property type="match status" value="1"/>
</dbReference>
<dbReference type="Pfam" id="PF00483">
    <property type="entry name" value="NTP_transferase"/>
    <property type="match status" value="1"/>
</dbReference>
<feature type="domain" description="Nucleotidyl transferase" evidence="9">
    <location>
        <begin position="5"/>
        <end position="265"/>
    </location>
</feature>
<evidence type="ECO:0000256" key="2">
    <source>
        <dbReference type="ARBA" id="ARBA00005189"/>
    </source>
</evidence>
<evidence type="ECO:0000256" key="4">
    <source>
        <dbReference type="ARBA" id="ARBA00012415"/>
    </source>
</evidence>
<dbReference type="InterPro" id="IPR029044">
    <property type="entry name" value="Nucleotide-diphossugar_trans"/>
</dbReference>
<keyword evidence="6 8" id="KW-0548">Nucleotidyltransferase</keyword>
<name>A0A223KV66_9BACI</name>
<evidence type="ECO:0000256" key="7">
    <source>
        <dbReference type="ARBA" id="ARBA00048128"/>
    </source>
</evidence>
<dbReference type="EMBL" id="CP018866">
    <property type="protein sequence ID" value="AST93356.1"/>
    <property type="molecule type" value="Genomic_DNA"/>
</dbReference>
<evidence type="ECO:0000256" key="8">
    <source>
        <dbReference type="RuleBase" id="RU361259"/>
    </source>
</evidence>
<comment type="similarity">
    <text evidence="3 8">Belongs to the UDPGP type 2 family.</text>
</comment>
<dbReference type="SUPFAM" id="SSF53448">
    <property type="entry name" value="Nucleotide-diphospho-sugar transferases"/>
    <property type="match status" value="1"/>
</dbReference>
<organism evidence="10 11">
    <name type="scientific">Sutcliffiella cohnii</name>
    <dbReference type="NCBI Taxonomy" id="33932"/>
    <lineage>
        <taxon>Bacteria</taxon>
        <taxon>Bacillati</taxon>
        <taxon>Bacillota</taxon>
        <taxon>Bacilli</taxon>
        <taxon>Bacillales</taxon>
        <taxon>Bacillaceae</taxon>
        <taxon>Sutcliffiella</taxon>
    </lineage>
</organism>
<evidence type="ECO:0000313" key="11">
    <source>
        <dbReference type="Proteomes" id="UP000215224"/>
    </source>
</evidence>
<dbReference type="AlphaFoldDB" id="A0A223KV66"/>
<gene>
    <name evidence="10" type="ORF">BC6307_19855</name>
</gene>
<dbReference type="RefSeq" id="WP_066420453.1">
    <property type="nucleotide sequence ID" value="NZ_CP018866.1"/>
</dbReference>